<dbReference type="AlphaFoldDB" id="A0A0S4JNT2"/>
<dbReference type="Proteomes" id="UP000051952">
    <property type="component" value="Unassembled WGS sequence"/>
</dbReference>
<organism evidence="1 2">
    <name type="scientific">Bodo saltans</name>
    <name type="common">Flagellated protozoan</name>
    <dbReference type="NCBI Taxonomy" id="75058"/>
    <lineage>
        <taxon>Eukaryota</taxon>
        <taxon>Discoba</taxon>
        <taxon>Euglenozoa</taxon>
        <taxon>Kinetoplastea</taxon>
        <taxon>Metakinetoplastina</taxon>
        <taxon>Eubodonida</taxon>
        <taxon>Bodonidae</taxon>
        <taxon>Bodo</taxon>
    </lineage>
</organism>
<dbReference type="VEuPathDB" id="TriTrypDB:BSAL_32745"/>
<accession>A0A0S4JNT2</accession>
<protein>
    <submittedName>
        <fullName evidence="1">Uncharacterized protein</fullName>
    </submittedName>
</protein>
<evidence type="ECO:0000313" key="2">
    <source>
        <dbReference type="Proteomes" id="UP000051952"/>
    </source>
</evidence>
<dbReference type="EMBL" id="CYKH01001941">
    <property type="protein sequence ID" value="CUG91570.1"/>
    <property type="molecule type" value="Genomic_DNA"/>
</dbReference>
<gene>
    <name evidence="1" type="ORF">BSAL_32745</name>
</gene>
<evidence type="ECO:0000313" key="1">
    <source>
        <dbReference type="EMBL" id="CUG91570.1"/>
    </source>
</evidence>
<proteinExistence type="predicted"/>
<reference evidence="2" key="1">
    <citation type="submission" date="2015-09" db="EMBL/GenBank/DDBJ databases">
        <authorList>
            <consortium name="Pathogen Informatics"/>
        </authorList>
    </citation>
    <scope>NUCLEOTIDE SEQUENCE [LARGE SCALE GENOMIC DNA]</scope>
    <source>
        <strain evidence="2">Lake Konstanz</strain>
    </source>
</reference>
<name>A0A0S4JNT2_BODSA</name>
<sequence>MDAVRDKLKQNVTALRHNVAKSLNNGVPAEYRIPQAPIRNALSTAVKAATQTTPQPVFEGFHQQLDETEEAIHNVLEQLEGTRRDSVRAVTSMRNVVSPSSALLVDADCIERPTPATSSAASTHTDASPPVSTSYHLLESNVARLMAANDDLTVALAQLCRIGERKPPLSSASENKVAA</sequence>
<keyword evidence="2" id="KW-1185">Reference proteome</keyword>